<name>A0ABR1AR18_POLSC</name>
<keyword evidence="1" id="KW-1133">Transmembrane helix</keyword>
<evidence type="ECO:0000313" key="3">
    <source>
        <dbReference type="Proteomes" id="UP001359485"/>
    </source>
</evidence>
<comment type="caution">
    <text evidence="2">The sequence shown here is derived from an EMBL/GenBank/DDBJ whole genome shotgun (WGS) entry which is preliminary data.</text>
</comment>
<dbReference type="Proteomes" id="UP001359485">
    <property type="component" value="Unassembled WGS sequence"/>
</dbReference>
<evidence type="ECO:0000313" key="2">
    <source>
        <dbReference type="EMBL" id="KAK6624901.1"/>
    </source>
</evidence>
<organism evidence="2 3">
    <name type="scientific">Polyplax serrata</name>
    <name type="common">Common mouse louse</name>
    <dbReference type="NCBI Taxonomy" id="468196"/>
    <lineage>
        <taxon>Eukaryota</taxon>
        <taxon>Metazoa</taxon>
        <taxon>Ecdysozoa</taxon>
        <taxon>Arthropoda</taxon>
        <taxon>Hexapoda</taxon>
        <taxon>Insecta</taxon>
        <taxon>Pterygota</taxon>
        <taxon>Neoptera</taxon>
        <taxon>Paraneoptera</taxon>
        <taxon>Psocodea</taxon>
        <taxon>Troctomorpha</taxon>
        <taxon>Phthiraptera</taxon>
        <taxon>Anoplura</taxon>
        <taxon>Polyplacidae</taxon>
        <taxon>Polyplax</taxon>
    </lineage>
</organism>
<keyword evidence="3" id="KW-1185">Reference proteome</keyword>
<feature type="transmembrane region" description="Helical" evidence="1">
    <location>
        <begin position="74"/>
        <end position="101"/>
    </location>
</feature>
<reference evidence="2 3" key="1">
    <citation type="submission" date="2023-09" db="EMBL/GenBank/DDBJ databases">
        <title>Genomes of two closely related lineages of the louse Polyplax serrata with different host specificities.</title>
        <authorList>
            <person name="Martinu J."/>
            <person name="Tarabai H."/>
            <person name="Stefka J."/>
            <person name="Hypsa V."/>
        </authorList>
    </citation>
    <scope>NUCLEOTIDE SEQUENCE [LARGE SCALE GENOMIC DNA]</scope>
    <source>
        <strain evidence="2">98ZLc_SE</strain>
    </source>
</reference>
<sequence length="107" mass="11246">MNTLVKAPVKRKITASGCPEERESSISEQSPVDGIALDTANLGCSQRGTQTGPGCTFVAEIFRANGKAELKMSYITAIVTGAASLGICLGLILGVSFLFLLGLRWAR</sequence>
<keyword evidence="1" id="KW-0812">Transmembrane</keyword>
<proteinExistence type="predicted"/>
<protein>
    <submittedName>
        <fullName evidence="2">Uncharacterized protein</fullName>
    </submittedName>
</protein>
<keyword evidence="1" id="KW-0472">Membrane</keyword>
<accession>A0ABR1AR18</accession>
<dbReference type="EMBL" id="JAWJWF010000046">
    <property type="protein sequence ID" value="KAK6624901.1"/>
    <property type="molecule type" value="Genomic_DNA"/>
</dbReference>
<evidence type="ECO:0000256" key="1">
    <source>
        <dbReference type="SAM" id="Phobius"/>
    </source>
</evidence>
<gene>
    <name evidence="2" type="ORF">RUM44_011765</name>
</gene>